<proteinExistence type="predicted"/>
<sequence>MKYPTIPEVESQFLQEAVAVASQIEPFQQPFQAQVIRCETPTLSARRRSSIFEETLTPDPSMCRWLQDIVSEDEYIVKESSHFVLSENQLIRVVAYTFDVLESQIQLSIEDERCCDRFCNDLTQTLDEILIGNVNVLKLDFEKVNLLRDSYKICLQKIRAITIILDLRQITSKIISAVSKGLMTVLNKI</sequence>
<name>A0A5J4V5U3_9EUKA</name>
<dbReference type="AlphaFoldDB" id="A0A5J4V5U3"/>
<dbReference type="Proteomes" id="UP000324800">
    <property type="component" value="Unassembled WGS sequence"/>
</dbReference>
<dbReference type="EMBL" id="SNRW01009776">
    <property type="protein sequence ID" value="KAA6377491.1"/>
    <property type="molecule type" value="Genomic_DNA"/>
</dbReference>
<accession>A0A5J4V5U3</accession>
<protein>
    <submittedName>
        <fullName evidence="1">Uncharacterized protein</fullName>
    </submittedName>
</protein>
<comment type="caution">
    <text evidence="1">The sequence shown here is derived from an EMBL/GenBank/DDBJ whole genome shotgun (WGS) entry which is preliminary data.</text>
</comment>
<evidence type="ECO:0000313" key="2">
    <source>
        <dbReference type="Proteomes" id="UP000324800"/>
    </source>
</evidence>
<reference evidence="1 2" key="1">
    <citation type="submission" date="2019-03" db="EMBL/GenBank/DDBJ databases">
        <title>Single cell metagenomics reveals metabolic interactions within the superorganism composed of flagellate Streblomastix strix and complex community of Bacteroidetes bacteria on its surface.</title>
        <authorList>
            <person name="Treitli S.C."/>
            <person name="Kolisko M."/>
            <person name="Husnik F."/>
            <person name="Keeling P."/>
            <person name="Hampl V."/>
        </authorList>
    </citation>
    <scope>NUCLEOTIDE SEQUENCE [LARGE SCALE GENOMIC DNA]</scope>
    <source>
        <strain evidence="1">ST1C</strain>
    </source>
</reference>
<organism evidence="1 2">
    <name type="scientific">Streblomastix strix</name>
    <dbReference type="NCBI Taxonomy" id="222440"/>
    <lineage>
        <taxon>Eukaryota</taxon>
        <taxon>Metamonada</taxon>
        <taxon>Preaxostyla</taxon>
        <taxon>Oxymonadida</taxon>
        <taxon>Streblomastigidae</taxon>
        <taxon>Streblomastix</taxon>
    </lineage>
</organism>
<gene>
    <name evidence="1" type="ORF">EZS28_026983</name>
</gene>
<evidence type="ECO:0000313" key="1">
    <source>
        <dbReference type="EMBL" id="KAA6377491.1"/>
    </source>
</evidence>